<comment type="caution">
    <text evidence="3">The sequence shown here is derived from an EMBL/GenBank/DDBJ whole genome shotgun (WGS) entry which is preliminary data.</text>
</comment>
<feature type="transmembrane region" description="Helical" evidence="2">
    <location>
        <begin position="42"/>
        <end position="67"/>
    </location>
</feature>
<evidence type="ECO:0000256" key="1">
    <source>
        <dbReference type="SAM" id="MobiDB-lite"/>
    </source>
</evidence>
<proteinExistence type="predicted"/>
<feature type="region of interest" description="Disordered" evidence="1">
    <location>
        <begin position="1"/>
        <end position="29"/>
    </location>
</feature>
<keyword evidence="2" id="KW-0472">Membrane</keyword>
<feature type="transmembrane region" description="Helical" evidence="2">
    <location>
        <begin position="524"/>
        <end position="547"/>
    </location>
</feature>
<gene>
    <name evidence="3" type="ORF">FANTH_6479</name>
</gene>
<feature type="transmembrane region" description="Helical" evidence="2">
    <location>
        <begin position="183"/>
        <end position="202"/>
    </location>
</feature>
<feature type="transmembrane region" description="Helical" evidence="2">
    <location>
        <begin position="147"/>
        <end position="171"/>
    </location>
</feature>
<dbReference type="Proteomes" id="UP000573603">
    <property type="component" value="Unassembled WGS sequence"/>
</dbReference>
<feature type="compositionally biased region" description="Low complexity" evidence="1">
    <location>
        <begin position="13"/>
        <end position="26"/>
    </location>
</feature>
<feature type="transmembrane region" description="Helical" evidence="2">
    <location>
        <begin position="99"/>
        <end position="126"/>
    </location>
</feature>
<evidence type="ECO:0000313" key="3">
    <source>
        <dbReference type="EMBL" id="KAF5247222.1"/>
    </source>
</evidence>
<protein>
    <submittedName>
        <fullName evidence="3">Uncharacterized protein</fullName>
    </submittedName>
</protein>
<evidence type="ECO:0000313" key="4">
    <source>
        <dbReference type="Proteomes" id="UP000573603"/>
    </source>
</evidence>
<dbReference type="EMBL" id="JABEVY010000142">
    <property type="protein sequence ID" value="KAF5247222.1"/>
    <property type="molecule type" value="Genomic_DNA"/>
</dbReference>
<accession>A0A8H5E5A1</accession>
<keyword evidence="2" id="KW-0812">Transmembrane</keyword>
<keyword evidence="4" id="KW-1185">Reference proteome</keyword>
<sequence>MKSSNHYGREPEPQYTYQPTMPTPATEVPNPTTRIRGVIKEIWVACLVSSIPLIAFSALLLGLVFHYQVTPKSPNSPSFQSAASTDSNVIYVDFPATTLIIVASWSSTMAPLILPFLLTLVSFPVSRTLIQASQSNDRTKQPTPRQYALILRIMSNASLSALWSCITYLFTSRRKRAPMTQPLTFMTWMLALASLLSMLVFATDTWLHFVTKTVLLTQFSPTTFDSGSFMFNENCTNINTTFKGGCTLNSAAANTFLINSEPSLELLANVSRTNMVQQVADSTGRSYAFVGLRQTNQNANLDYTATSFGASSQCQVVTNHCISEDGIIGPQASYKCDFGPVQGVIPTTLVNAMALTYFTDSSMKKNSSSLVSLPNPYYFTAIVSVNQNLGRNPNRGLIDDPDIASGLHGSTLFALLCSTKVLDWRYTSINGSVTSFSYSRSNASTTNIVMGTQGYTHVGDSYVLQQTSLDVWQSDTAQEVADRFAETYSRTVMGAIGGALLSAPAVEAQSRSSKLVAKIPKGPLACLLVANLLLVILGLFLTVRAFLASSSDVGDVQARLGITALVAAHFEADKGEVAVEKVDHMFQERNGGDGPRVTVERSILGGWKFAGSQAPPPLSDNVRVILESIKRTCFCYQAQTSRFDRNLRYFIPASILNGLLSSIMSNTLTLSSAVVAGGPFEQQGSIDWVQIARMSISVPISILARVTAADVSPLTIVVGQEMSSLIQLSTTGHDRLIRALRDLKSFSAIGDVIWFGFGIKHIVRVLAETDKGLTCLMLCACLSEIHPPKACAEIMIRLADACDAPDHLRPSASQWLNLVGACSGTLKSTTFACIAEQFMSFHHPYVNDGYMDEAADVARALLAMARVSSGVLSSVTLTGGRSCGWIAAIGFYFLGLEVEIRSPDNATIYKSTTNDDLIRLLVIYGTAQSSNRVQVNSTAYFINSVDKVVHSYEQLSDRIISGTIPWNSCLLTTFGSSFEKLLDAKENFGRLIGAAACVFQALVNSDTGDIFDPRDRMSWFGFQSGQYGHGFSYSATSVFPELLPLIPYIDADPDMSVDNYVKAYNQASVNLAKVCDCYHCSGDRFRLRRGYCLPVLAETIIFLIWNLSALELHADLKPYHSGLRFIYRLQVGSAMADTSFGERYGAGTRQDPYWGNIVQLVKLLDVSSVYHTAQFLFTNHLYPVQTHKAFTATSVGGVCFYFDILRNVSDRPEEAMKLHVVPGVIQTNAGRQYSFIADKTGKRSYGLLGLDWKDQGVVNTPAQYRIDYQASAADTLSGNNISVPVLSTDTGSSDLTVKLLVEESTGGLLVDLHFLSSAGTCRVGVYTMLKEIIENTGRVQCTHRNCARLDQIHRGIYVIDGEGQVSDSLQARIYLRRLAGNPLARLR</sequence>
<evidence type="ECO:0000256" key="2">
    <source>
        <dbReference type="SAM" id="Phobius"/>
    </source>
</evidence>
<reference evidence="3 4" key="1">
    <citation type="journal article" date="2020" name="BMC Genomics">
        <title>Correction to: Identification and distribution of gene clusters required for synthesis of sphingolipid metabolism inhibitors in diverse species of the filamentous fungus Fusarium.</title>
        <authorList>
            <person name="Kim H.S."/>
            <person name="Lohmar J.M."/>
            <person name="Busman M."/>
            <person name="Brown D.W."/>
            <person name="Naumann T.A."/>
            <person name="Divon H.H."/>
            <person name="Lysoe E."/>
            <person name="Uhlig S."/>
            <person name="Proctor R.H."/>
        </authorList>
    </citation>
    <scope>NUCLEOTIDE SEQUENCE [LARGE SCALE GENOMIC DNA]</scope>
    <source>
        <strain evidence="3 4">NRRL 25214</strain>
    </source>
</reference>
<name>A0A8H5E5A1_9HYPO</name>
<organism evidence="3 4">
    <name type="scientific">Fusarium anthophilum</name>
    <dbReference type="NCBI Taxonomy" id="48485"/>
    <lineage>
        <taxon>Eukaryota</taxon>
        <taxon>Fungi</taxon>
        <taxon>Dikarya</taxon>
        <taxon>Ascomycota</taxon>
        <taxon>Pezizomycotina</taxon>
        <taxon>Sordariomycetes</taxon>
        <taxon>Hypocreomycetidae</taxon>
        <taxon>Hypocreales</taxon>
        <taxon>Nectriaceae</taxon>
        <taxon>Fusarium</taxon>
        <taxon>Fusarium fujikuroi species complex</taxon>
    </lineage>
</organism>
<keyword evidence="2" id="KW-1133">Transmembrane helix</keyword>